<dbReference type="SMART" id="SM00086">
    <property type="entry name" value="PAC"/>
    <property type="match status" value="2"/>
</dbReference>
<dbReference type="AlphaFoldDB" id="A0A367R508"/>
<dbReference type="SUPFAM" id="SSF55781">
    <property type="entry name" value="GAF domain-like"/>
    <property type="match status" value="1"/>
</dbReference>
<dbReference type="InterPro" id="IPR043128">
    <property type="entry name" value="Rev_trsase/Diguanyl_cyclase"/>
</dbReference>
<dbReference type="InterPro" id="IPR016132">
    <property type="entry name" value="Phyto_chromo_attachment"/>
</dbReference>
<dbReference type="InterPro" id="IPR003018">
    <property type="entry name" value="GAF"/>
</dbReference>
<feature type="domain" description="PAC" evidence="4">
    <location>
        <begin position="271"/>
        <end position="323"/>
    </location>
</feature>
<organism evidence="6 7">
    <name type="scientific">Nostoc punctiforme NIES-2108</name>
    <dbReference type="NCBI Taxonomy" id="1356359"/>
    <lineage>
        <taxon>Bacteria</taxon>
        <taxon>Bacillati</taxon>
        <taxon>Cyanobacteriota</taxon>
        <taxon>Cyanophyceae</taxon>
        <taxon>Nostocales</taxon>
        <taxon>Nostocaceae</taxon>
        <taxon>Nostoc</taxon>
    </lineage>
</organism>
<dbReference type="Pfam" id="PF00989">
    <property type="entry name" value="PAS"/>
    <property type="match status" value="1"/>
</dbReference>
<dbReference type="Gene3D" id="3.30.450.20">
    <property type="entry name" value="PAS domain"/>
    <property type="match status" value="3"/>
</dbReference>
<evidence type="ECO:0000259" key="4">
    <source>
        <dbReference type="PROSITE" id="PS50113"/>
    </source>
</evidence>
<evidence type="ECO:0000313" key="7">
    <source>
        <dbReference type="Proteomes" id="UP000252085"/>
    </source>
</evidence>
<proteinExistence type="predicted"/>
<dbReference type="Gene3D" id="3.30.70.270">
    <property type="match status" value="1"/>
</dbReference>
<dbReference type="PROSITE" id="PS50046">
    <property type="entry name" value="PHYTOCHROME_2"/>
    <property type="match status" value="1"/>
</dbReference>
<dbReference type="SMART" id="SM00091">
    <property type="entry name" value="PAS"/>
    <property type="match status" value="3"/>
</dbReference>
<dbReference type="SMART" id="SM00065">
    <property type="entry name" value="GAF"/>
    <property type="match status" value="1"/>
</dbReference>
<evidence type="ECO:0000256" key="1">
    <source>
        <dbReference type="SAM" id="Coils"/>
    </source>
</evidence>
<feature type="domain" description="Phytochrome chromophore attachment site" evidence="2">
    <location>
        <begin position="503"/>
        <end position="640"/>
    </location>
</feature>
<evidence type="ECO:0000313" key="6">
    <source>
        <dbReference type="EMBL" id="RCJ31279.1"/>
    </source>
</evidence>
<reference evidence="6 7" key="1">
    <citation type="submission" date="2016-04" db="EMBL/GenBank/DDBJ databases">
        <authorList>
            <person name="Evans L.H."/>
            <person name="Alamgir A."/>
            <person name="Owens N."/>
            <person name="Weber N.D."/>
            <person name="Virtaneva K."/>
            <person name="Barbian K."/>
            <person name="Babar A."/>
            <person name="Rosenke K."/>
        </authorList>
    </citation>
    <scope>NUCLEOTIDE SEQUENCE [LARGE SCALE GENOMIC DNA]</scope>
    <source>
        <strain evidence="6">NIES-2108</strain>
    </source>
</reference>
<dbReference type="SUPFAM" id="SSF55785">
    <property type="entry name" value="PYP-like sensor domain (PAS domain)"/>
    <property type="match status" value="3"/>
</dbReference>
<feature type="domain" description="GGDEF" evidence="5">
    <location>
        <begin position="695"/>
        <end position="832"/>
    </location>
</feature>
<accession>A0A367R508</accession>
<dbReference type="Pfam" id="PF13426">
    <property type="entry name" value="PAS_9"/>
    <property type="match status" value="2"/>
</dbReference>
<protein>
    <recommendedName>
        <fullName evidence="8">Diguanylate cyclase</fullName>
    </recommendedName>
</protein>
<gene>
    <name evidence="6" type="ORF">A6769_31495</name>
</gene>
<dbReference type="GO" id="GO:0006355">
    <property type="term" value="P:regulation of DNA-templated transcription"/>
    <property type="evidence" value="ECO:0007669"/>
    <property type="project" value="InterPro"/>
</dbReference>
<dbReference type="NCBIfam" id="TIGR00229">
    <property type="entry name" value="sensory_box"/>
    <property type="match status" value="2"/>
</dbReference>
<sequence length="835" mass="94484">MEDLQKTKANLLAENQALRDRLAISEGTLQAIMQGEVDALVVSTDKGPQVFTLKSADQSYRLLVEEMQQSAVILSDEELILYCNKSFSKLLHQPLEKLIGSSFKRFLSPQDTLLFQSQVKLAEKANQNAIELFLIPQTGVEVPVYLSINYLKPDDVSMNCVVITDLTEQKRHERTLASERLARLMLEQAGEAILVCDYTGNIIRASQVACQLWEKNLLSQPFDTLSIFLSQSTPASATHQQGMLNSTHLETAPGCKVPFAIASVLNGTSFQGQEVEITTQNGQVINLLLNARPLADEDNYFRGAVVILTDITRRKQVETALQQLNAELEQRVAQRTTQLMQTNDDLLETVSQQHQTQLILLEQAQLLDLAHDTIITCDLNGAICFWNQGAESMYGWTKAEALGQISHILLKTQFPQSLSEIETELFEKGYWEGELIHFRWDERPINVASRWVLQKDNADKPIKILEINNDITERKLAQIALQQQTERERMVVAITQQIRKSLDLDEILNTTVAEVRQFLQTDRVIIYRINADWSGTVITESVAFGWKAILNMEITDTYFVETQGRQSYQQGMIKVNPDIYTAGLTACHLELLEQLQIRAKVIVPIFQQERLWGLLIAHHCSAPRQWQPWESELLQQLATQVAIAIQQSELYQQLQLANQRLENLAMVDKLTQIANRRSFDSRLDYLWQYLLREKDFISLLLCDIDYFKQYNDTYGHAVGDTCLTLIAQALKQTIKRSRDLVARYGGEEFVVILPNTASDGAVQVAQGIHQAIQQLNIPHTASAVKQHVTLTIGIATVIPTSDMLPLDLIKAADQALYQAKAQGRNRSCMWNPNDP</sequence>
<dbReference type="SUPFAM" id="SSF55073">
    <property type="entry name" value="Nucleotide cyclase"/>
    <property type="match status" value="1"/>
</dbReference>
<dbReference type="Proteomes" id="UP000252085">
    <property type="component" value="Unassembled WGS sequence"/>
</dbReference>
<dbReference type="InterPro" id="IPR035965">
    <property type="entry name" value="PAS-like_dom_sf"/>
</dbReference>
<dbReference type="Pfam" id="PF01590">
    <property type="entry name" value="GAF"/>
    <property type="match status" value="1"/>
</dbReference>
<dbReference type="InterPro" id="IPR000700">
    <property type="entry name" value="PAS-assoc_C"/>
</dbReference>
<dbReference type="CDD" id="cd01949">
    <property type="entry name" value="GGDEF"/>
    <property type="match status" value="1"/>
</dbReference>
<feature type="domain" description="PAS" evidence="3">
    <location>
        <begin position="365"/>
        <end position="425"/>
    </location>
</feature>
<dbReference type="CDD" id="cd00130">
    <property type="entry name" value="PAS"/>
    <property type="match status" value="3"/>
</dbReference>
<dbReference type="InterPro" id="IPR000160">
    <property type="entry name" value="GGDEF_dom"/>
</dbReference>
<feature type="domain" description="PAS" evidence="3">
    <location>
        <begin position="56"/>
        <end position="126"/>
    </location>
</feature>
<dbReference type="PROSITE" id="PS50887">
    <property type="entry name" value="GGDEF"/>
    <property type="match status" value="1"/>
</dbReference>
<dbReference type="Gene3D" id="3.30.450.40">
    <property type="match status" value="2"/>
</dbReference>
<dbReference type="PROSITE" id="PS50112">
    <property type="entry name" value="PAS"/>
    <property type="match status" value="2"/>
</dbReference>
<dbReference type="PROSITE" id="PS50113">
    <property type="entry name" value="PAC"/>
    <property type="match status" value="1"/>
</dbReference>
<dbReference type="InterPro" id="IPR000014">
    <property type="entry name" value="PAS"/>
</dbReference>
<dbReference type="Pfam" id="PF00990">
    <property type="entry name" value="GGDEF"/>
    <property type="match status" value="1"/>
</dbReference>
<dbReference type="NCBIfam" id="TIGR00254">
    <property type="entry name" value="GGDEF"/>
    <property type="match status" value="1"/>
</dbReference>
<evidence type="ECO:0008006" key="8">
    <source>
        <dbReference type="Google" id="ProtNLM"/>
    </source>
</evidence>
<dbReference type="PANTHER" id="PTHR44757">
    <property type="entry name" value="DIGUANYLATE CYCLASE DGCP"/>
    <property type="match status" value="1"/>
</dbReference>
<comment type="caution">
    <text evidence="6">The sequence shown here is derived from an EMBL/GenBank/DDBJ whole genome shotgun (WGS) entry which is preliminary data.</text>
</comment>
<dbReference type="InterPro" id="IPR029787">
    <property type="entry name" value="Nucleotide_cyclase"/>
</dbReference>
<dbReference type="EMBL" id="LXQE01000177">
    <property type="protein sequence ID" value="RCJ31279.1"/>
    <property type="molecule type" value="Genomic_DNA"/>
</dbReference>
<dbReference type="InterPro" id="IPR029016">
    <property type="entry name" value="GAF-like_dom_sf"/>
</dbReference>
<dbReference type="PANTHER" id="PTHR44757:SF2">
    <property type="entry name" value="BIOFILM ARCHITECTURE MAINTENANCE PROTEIN MBAA"/>
    <property type="match status" value="1"/>
</dbReference>
<evidence type="ECO:0000259" key="5">
    <source>
        <dbReference type="PROSITE" id="PS50887"/>
    </source>
</evidence>
<dbReference type="InterPro" id="IPR001610">
    <property type="entry name" value="PAC"/>
</dbReference>
<dbReference type="InterPro" id="IPR013767">
    <property type="entry name" value="PAS_fold"/>
</dbReference>
<evidence type="ECO:0000259" key="3">
    <source>
        <dbReference type="PROSITE" id="PS50112"/>
    </source>
</evidence>
<dbReference type="FunFam" id="3.30.70.270:FF:000001">
    <property type="entry name" value="Diguanylate cyclase domain protein"/>
    <property type="match status" value="1"/>
</dbReference>
<feature type="coiled-coil region" evidence="1">
    <location>
        <begin position="314"/>
        <end position="345"/>
    </location>
</feature>
<name>A0A367R508_NOSPU</name>
<evidence type="ECO:0000259" key="2">
    <source>
        <dbReference type="PROSITE" id="PS50046"/>
    </source>
</evidence>
<keyword evidence="1" id="KW-0175">Coiled coil</keyword>
<dbReference type="SMART" id="SM00267">
    <property type="entry name" value="GGDEF"/>
    <property type="match status" value="1"/>
</dbReference>
<dbReference type="InterPro" id="IPR052155">
    <property type="entry name" value="Biofilm_reg_signaling"/>
</dbReference>